<protein>
    <submittedName>
        <fullName evidence="1">Uncharacterized protein</fullName>
    </submittedName>
</protein>
<dbReference type="AlphaFoldDB" id="V6LDD6"/>
<evidence type="ECO:0000313" key="1">
    <source>
        <dbReference type="EMBL" id="EST42253.1"/>
    </source>
</evidence>
<organism evidence="1">
    <name type="scientific">Spironucleus salmonicida</name>
    <dbReference type="NCBI Taxonomy" id="348837"/>
    <lineage>
        <taxon>Eukaryota</taxon>
        <taxon>Metamonada</taxon>
        <taxon>Diplomonadida</taxon>
        <taxon>Hexamitidae</taxon>
        <taxon>Hexamitinae</taxon>
        <taxon>Spironucleus</taxon>
    </lineage>
</organism>
<sequence>MKEYIPISNELYQSIKNSHCPQRKHNVPSKWGVDLSTNKLKQIPVQEQPLLPSIGQIRGKYQNFGQFLNLIEETEITPIVQERLQVQREKKHRLFAYKYTLNQTSKIQLQINGISFIAQSLLK</sequence>
<accession>V6LDD6</accession>
<gene>
    <name evidence="1" type="ORF">SS50377_ee024</name>
</gene>
<dbReference type="EMBL" id="KI546166">
    <property type="protein sequence ID" value="EST42253.1"/>
    <property type="molecule type" value="Genomic_DNA"/>
</dbReference>
<proteinExistence type="predicted"/>
<reference evidence="1" key="1">
    <citation type="journal article" date="2014" name="PLoS Genet.">
        <title>The Genome of Spironucleus salmonicida Highlights a Fish Pathogen Adapted to Fluctuating Environments.</title>
        <authorList>
            <person name="Xu F."/>
            <person name="Jerlstrom-Hultqvist J."/>
            <person name="Einarsson E."/>
            <person name="Astvaldsson A."/>
            <person name="Svard S.G."/>
            <person name="Andersson J.O."/>
        </authorList>
    </citation>
    <scope>NUCLEOTIDE SEQUENCE</scope>
</reference>
<name>V6LDD6_9EUKA</name>